<dbReference type="GO" id="GO:0030337">
    <property type="term" value="F:DNA polymerase processivity factor activity"/>
    <property type="evidence" value="ECO:0007669"/>
    <property type="project" value="InterPro"/>
</dbReference>
<evidence type="ECO:0000259" key="8">
    <source>
        <dbReference type="Pfam" id="PF00705"/>
    </source>
</evidence>
<proteinExistence type="inferred from homology"/>
<organism evidence="10 11">
    <name type="scientific">Dictyostelium firmibasis</name>
    <dbReference type="NCBI Taxonomy" id="79012"/>
    <lineage>
        <taxon>Eukaryota</taxon>
        <taxon>Amoebozoa</taxon>
        <taxon>Evosea</taxon>
        <taxon>Eumycetozoa</taxon>
        <taxon>Dictyostelia</taxon>
        <taxon>Dictyosteliales</taxon>
        <taxon>Dictyosteliaceae</taxon>
        <taxon>Dictyostelium</taxon>
    </lineage>
</organism>
<reference evidence="10 11" key="1">
    <citation type="submission" date="2023-11" db="EMBL/GenBank/DDBJ databases">
        <title>Dfirmibasis_genome.</title>
        <authorList>
            <person name="Edelbroek B."/>
            <person name="Kjellin J."/>
            <person name="Jerlstrom-Hultqvist J."/>
            <person name="Soderbom F."/>
        </authorList>
    </citation>
    <scope>NUCLEOTIDE SEQUENCE [LARGE SCALE GENOMIC DNA]</scope>
    <source>
        <strain evidence="10 11">TNS-C-14</strain>
    </source>
</reference>
<dbReference type="Gene3D" id="3.10.150.10">
    <property type="entry name" value="DNA Polymerase III, subunit A, domain 2"/>
    <property type="match status" value="2"/>
</dbReference>
<dbReference type="CDD" id="cd00577">
    <property type="entry name" value="PCNA"/>
    <property type="match status" value="1"/>
</dbReference>
<keyword evidence="5 6" id="KW-0539">Nucleus</keyword>
<evidence type="ECO:0000256" key="1">
    <source>
        <dbReference type="ARBA" id="ARBA00004123"/>
    </source>
</evidence>
<dbReference type="InterPro" id="IPR022648">
    <property type="entry name" value="Pr_cel_nuc_antig_N"/>
</dbReference>
<comment type="subcellular location">
    <subcellularLocation>
        <location evidence="1 6">Nucleus</location>
    </subcellularLocation>
</comment>
<accession>A0AAN7YZL5</accession>
<dbReference type="EMBL" id="JAVFKY010000003">
    <property type="protein sequence ID" value="KAK5578555.1"/>
    <property type="molecule type" value="Genomic_DNA"/>
</dbReference>
<evidence type="ECO:0000256" key="3">
    <source>
        <dbReference type="ARBA" id="ARBA00022705"/>
    </source>
</evidence>
<dbReference type="InterPro" id="IPR022649">
    <property type="entry name" value="Pr_cel_nuc_antig_C"/>
</dbReference>
<dbReference type="Proteomes" id="UP001344447">
    <property type="component" value="Unassembled WGS sequence"/>
</dbReference>
<dbReference type="GO" id="GO:0003677">
    <property type="term" value="F:DNA binding"/>
    <property type="evidence" value="ECO:0007669"/>
    <property type="project" value="UniProtKB-KW"/>
</dbReference>
<protein>
    <recommendedName>
        <fullName evidence="6">DNA sliding clamp PCNA</fullName>
    </recommendedName>
</protein>
<evidence type="ECO:0000259" key="9">
    <source>
        <dbReference type="Pfam" id="PF02747"/>
    </source>
</evidence>
<keyword evidence="11" id="KW-1185">Reference proteome</keyword>
<dbReference type="NCBIfam" id="TIGR00590">
    <property type="entry name" value="pcna"/>
    <property type="match status" value="1"/>
</dbReference>
<evidence type="ECO:0000313" key="10">
    <source>
        <dbReference type="EMBL" id="KAK5578555.1"/>
    </source>
</evidence>
<sequence>MFEARLLQASLLKKILESIKDLVESANFDCSPEGISLQAMDGTHVTLINLVLRNEGFDTYNCDRSLSLGLSLVSLSKILKCAGNDDTLTIKARDNESDTVTFVFESPKNDRVSDFEIKLIDIKNEQYSIRKSDYSAVIKMPSAELQRICRDLSIIGEIVTISANKEGVKFSVSGDSGSGNITIKPTSDSDVPAEQATVIESKEPVVLNFALKFLSNFTKATPLSPMVTLSMSEGIPVVVEYKIEDLGFLGFFLAPKIE</sequence>
<evidence type="ECO:0000256" key="6">
    <source>
        <dbReference type="RuleBase" id="RU000641"/>
    </source>
</evidence>
<dbReference type="SUPFAM" id="SSF55979">
    <property type="entry name" value="DNA clamp"/>
    <property type="match status" value="2"/>
</dbReference>
<evidence type="ECO:0000256" key="7">
    <source>
        <dbReference type="RuleBase" id="RU003671"/>
    </source>
</evidence>
<dbReference type="GO" id="GO:0006272">
    <property type="term" value="P:leading strand elongation"/>
    <property type="evidence" value="ECO:0007669"/>
    <property type="project" value="TreeGrafter"/>
</dbReference>
<dbReference type="InterPro" id="IPR046938">
    <property type="entry name" value="DNA_clamp_sf"/>
</dbReference>
<comment type="similarity">
    <text evidence="2 7">Belongs to the PCNA family.</text>
</comment>
<dbReference type="FunFam" id="3.10.150.10:FF:000008">
    <property type="entry name" value="Proliferating cell nuclear antigen"/>
    <property type="match status" value="1"/>
</dbReference>
<dbReference type="HAMAP" id="MF_00317">
    <property type="entry name" value="DNApol_clamp_arch"/>
    <property type="match status" value="1"/>
</dbReference>
<dbReference type="PRINTS" id="PR00339">
    <property type="entry name" value="PCNACYCLIN"/>
</dbReference>
<dbReference type="PANTHER" id="PTHR11352">
    <property type="entry name" value="PROLIFERATING CELL NUCLEAR ANTIGEN"/>
    <property type="match status" value="1"/>
</dbReference>
<dbReference type="Pfam" id="PF02747">
    <property type="entry name" value="PCNA_C"/>
    <property type="match status" value="1"/>
</dbReference>
<dbReference type="AlphaFoldDB" id="A0AAN7YZL5"/>
<dbReference type="GO" id="GO:0006298">
    <property type="term" value="P:mismatch repair"/>
    <property type="evidence" value="ECO:0007669"/>
    <property type="project" value="TreeGrafter"/>
</dbReference>
<keyword evidence="4 7" id="KW-0238">DNA-binding</keyword>
<dbReference type="FunFam" id="3.10.150.10:FF:000006">
    <property type="entry name" value="Proliferating cell nuclear antigen"/>
    <property type="match status" value="1"/>
</dbReference>
<evidence type="ECO:0000256" key="5">
    <source>
        <dbReference type="ARBA" id="ARBA00023242"/>
    </source>
</evidence>
<evidence type="ECO:0000313" key="11">
    <source>
        <dbReference type="Proteomes" id="UP001344447"/>
    </source>
</evidence>
<dbReference type="GO" id="GO:0019985">
    <property type="term" value="P:translesion synthesis"/>
    <property type="evidence" value="ECO:0007669"/>
    <property type="project" value="TreeGrafter"/>
</dbReference>
<comment type="function">
    <text evidence="6">This protein is an auxiliary protein of DNA polymerase delta and is involved in the control of eukaryotic DNA replication by increasing the polymerase's processivity during elongation of the leading strand.</text>
</comment>
<evidence type="ECO:0000256" key="2">
    <source>
        <dbReference type="ARBA" id="ARBA00010462"/>
    </source>
</evidence>
<name>A0AAN7YZL5_9MYCE</name>
<feature type="domain" description="Proliferating cell nuclear antigen PCNA N-terminal" evidence="8">
    <location>
        <begin position="1"/>
        <end position="124"/>
    </location>
</feature>
<dbReference type="PANTHER" id="PTHR11352:SF0">
    <property type="entry name" value="PROLIFERATING CELL NUCLEAR ANTIGEN"/>
    <property type="match status" value="1"/>
</dbReference>
<keyword evidence="3 7" id="KW-0235">DNA replication</keyword>
<comment type="caution">
    <text evidence="10">The sequence shown here is derived from an EMBL/GenBank/DDBJ whole genome shotgun (WGS) entry which is preliminary data.</text>
</comment>
<evidence type="ECO:0000256" key="4">
    <source>
        <dbReference type="ARBA" id="ARBA00023125"/>
    </source>
</evidence>
<gene>
    <name evidence="10" type="ORF">RB653_008227</name>
</gene>
<feature type="domain" description="Proliferating cell nuclear antigen PCNA C-terminal" evidence="9">
    <location>
        <begin position="129"/>
        <end position="256"/>
    </location>
</feature>
<dbReference type="Pfam" id="PF00705">
    <property type="entry name" value="PCNA_N"/>
    <property type="match status" value="1"/>
</dbReference>
<dbReference type="GO" id="GO:0006275">
    <property type="term" value="P:regulation of DNA replication"/>
    <property type="evidence" value="ECO:0007669"/>
    <property type="project" value="InterPro"/>
</dbReference>
<dbReference type="GO" id="GO:0043626">
    <property type="term" value="C:PCNA complex"/>
    <property type="evidence" value="ECO:0007669"/>
    <property type="project" value="TreeGrafter"/>
</dbReference>
<dbReference type="InterPro" id="IPR000730">
    <property type="entry name" value="Pr_cel_nuc_antig"/>
</dbReference>